<protein>
    <submittedName>
        <fullName evidence="1">7bef2faa-62f0-46e3-82ff-dd36f49df509</fullName>
    </submittedName>
</protein>
<reference evidence="1" key="1">
    <citation type="submission" date="2020-10" db="EMBL/GenBank/DDBJ databases">
        <authorList>
            <person name="Kusch S."/>
        </authorList>
    </citation>
    <scope>NUCLEOTIDE SEQUENCE</scope>
    <source>
        <strain evidence="1">SwB9</strain>
    </source>
</reference>
<proteinExistence type="predicted"/>
<comment type="caution">
    <text evidence="1">The sequence shown here is derived from an EMBL/GenBank/DDBJ whole genome shotgun (WGS) entry which is preliminary data.</text>
</comment>
<gene>
    <name evidence="1" type="ORF">SCLTRI_LOCUS1469</name>
</gene>
<dbReference type="AlphaFoldDB" id="A0A8H2ZMA1"/>
<keyword evidence="2" id="KW-1185">Reference proteome</keyword>
<dbReference type="Proteomes" id="UP000624404">
    <property type="component" value="Unassembled WGS sequence"/>
</dbReference>
<accession>A0A8H2ZMA1</accession>
<evidence type="ECO:0000313" key="1">
    <source>
        <dbReference type="EMBL" id="CAD6441686.1"/>
    </source>
</evidence>
<dbReference type="EMBL" id="CAJHIA010000006">
    <property type="protein sequence ID" value="CAD6441686.1"/>
    <property type="molecule type" value="Genomic_DNA"/>
</dbReference>
<sequence>MHSVEWLSSFRAFELSIDSECSKALDDLQRGNLLLYQCTLTFFRAIYIFLTSAPQFPHDKLAYPSRCMRRKRRTTKQAGKAMKQCKLSQSYTNQSVITIQLADAAIIHSDSSSWLSNYPLRRAILNLQHTFLGFH</sequence>
<organism evidence="1 2">
    <name type="scientific">Sclerotinia trifoliorum</name>
    <dbReference type="NCBI Taxonomy" id="28548"/>
    <lineage>
        <taxon>Eukaryota</taxon>
        <taxon>Fungi</taxon>
        <taxon>Dikarya</taxon>
        <taxon>Ascomycota</taxon>
        <taxon>Pezizomycotina</taxon>
        <taxon>Leotiomycetes</taxon>
        <taxon>Helotiales</taxon>
        <taxon>Sclerotiniaceae</taxon>
        <taxon>Sclerotinia</taxon>
    </lineage>
</organism>
<evidence type="ECO:0000313" key="2">
    <source>
        <dbReference type="Proteomes" id="UP000624404"/>
    </source>
</evidence>
<name>A0A8H2ZMA1_9HELO</name>
<dbReference type="OrthoDB" id="10605140at2759"/>